<feature type="region of interest" description="Disordered" evidence="1">
    <location>
        <begin position="1"/>
        <end position="121"/>
    </location>
</feature>
<feature type="compositionally biased region" description="Polar residues" evidence="1">
    <location>
        <begin position="1"/>
        <end position="10"/>
    </location>
</feature>
<dbReference type="AlphaFoldDB" id="A0A9Q9X226"/>
<evidence type="ECO:0000256" key="1">
    <source>
        <dbReference type="SAM" id="MobiDB-lite"/>
    </source>
</evidence>
<feature type="compositionally biased region" description="Basic residues" evidence="1">
    <location>
        <begin position="63"/>
        <end position="72"/>
    </location>
</feature>
<dbReference type="Proteomes" id="UP001155660">
    <property type="component" value="Chromosome B14"/>
</dbReference>
<sequence>MLRSVRQSICSLAGSECGTPTKTHPESSSLDSGIPPSPSVMPRSSGSVSVMDESGVEVEVKLRRSKKKKKSGRGSMIFISEEKERCNTLDKRLSKKQEFRSDTNLSEPSESSGLVNSRSLPTITGLALSVANGSEEVESARSKRDSKSVSVCLPSDRTGDRRSKGVINLLFKTKVSKPDEAKTSSEPSEPSTRF</sequence>
<feature type="region of interest" description="Disordered" evidence="1">
    <location>
        <begin position="175"/>
        <end position="194"/>
    </location>
</feature>
<feature type="compositionally biased region" description="Polar residues" evidence="1">
    <location>
        <begin position="102"/>
        <end position="121"/>
    </location>
</feature>
<evidence type="ECO:0000313" key="2">
    <source>
        <dbReference type="RefSeq" id="XP_042593803.1"/>
    </source>
</evidence>
<feature type="compositionally biased region" description="Polar residues" evidence="1">
    <location>
        <begin position="18"/>
        <end position="31"/>
    </location>
</feature>
<gene>
    <name evidence="2" type="primary">LOC122139584</name>
</gene>
<reference evidence="2" key="1">
    <citation type="submission" date="2025-08" db="UniProtKB">
        <authorList>
            <consortium name="RefSeq"/>
        </authorList>
    </citation>
    <scope>IDENTIFICATION</scope>
    <source>
        <tissue evidence="2">Muscle</tissue>
    </source>
</reference>
<feature type="region of interest" description="Disordered" evidence="1">
    <location>
        <begin position="133"/>
        <end position="165"/>
    </location>
</feature>
<dbReference type="RefSeq" id="XP_042593803.1">
    <property type="nucleotide sequence ID" value="XM_042737869.1"/>
</dbReference>
<proteinExistence type="predicted"/>
<protein>
    <submittedName>
        <fullName evidence="2">Dedicator of cytokinesis protein 2-like</fullName>
    </submittedName>
</protein>
<name>A0A9Q9X226_CYPCA</name>
<feature type="compositionally biased region" description="Basic and acidic residues" evidence="1">
    <location>
        <begin position="80"/>
        <end position="101"/>
    </location>
</feature>
<dbReference type="KEGG" id="ccar:122139584"/>
<feature type="compositionally biased region" description="Basic and acidic residues" evidence="1">
    <location>
        <begin position="138"/>
        <end position="147"/>
    </location>
</feature>
<organism evidence="2">
    <name type="scientific">Cyprinus carpio</name>
    <name type="common">Common carp</name>
    <dbReference type="NCBI Taxonomy" id="7962"/>
    <lineage>
        <taxon>Eukaryota</taxon>
        <taxon>Metazoa</taxon>
        <taxon>Chordata</taxon>
        <taxon>Craniata</taxon>
        <taxon>Vertebrata</taxon>
        <taxon>Euteleostomi</taxon>
        <taxon>Actinopterygii</taxon>
        <taxon>Neopterygii</taxon>
        <taxon>Teleostei</taxon>
        <taxon>Ostariophysi</taxon>
        <taxon>Cypriniformes</taxon>
        <taxon>Cyprinidae</taxon>
        <taxon>Cyprininae</taxon>
        <taxon>Cyprinus</taxon>
    </lineage>
</organism>
<accession>A0A9Q9X226</accession>
<dbReference type="OrthoDB" id="18896at2759"/>
<dbReference type="GeneID" id="122139584"/>
<feature type="compositionally biased region" description="Polar residues" evidence="1">
    <location>
        <begin position="184"/>
        <end position="194"/>
    </location>
</feature>